<organism evidence="1 2">
    <name type="scientific">Klugiella xanthotipulae</name>
    <dbReference type="NCBI Taxonomy" id="244735"/>
    <lineage>
        <taxon>Bacteria</taxon>
        <taxon>Bacillati</taxon>
        <taxon>Actinomycetota</taxon>
        <taxon>Actinomycetes</taxon>
        <taxon>Micrococcales</taxon>
        <taxon>Microbacteriaceae</taxon>
        <taxon>Klugiella</taxon>
    </lineage>
</organism>
<accession>A0A543I424</accession>
<keyword evidence="2" id="KW-1185">Reference proteome</keyword>
<dbReference type="RefSeq" id="WP_141915048.1">
    <property type="nucleotide sequence ID" value="NZ_BAAAYS010000013.1"/>
</dbReference>
<comment type="caution">
    <text evidence="1">The sequence shown here is derived from an EMBL/GenBank/DDBJ whole genome shotgun (WGS) entry which is preliminary data.</text>
</comment>
<dbReference type="Proteomes" id="UP000318331">
    <property type="component" value="Unassembled WGS sequence"/>
</dbReference>
<protein>
    <submittedName>
        <fullName evidence="1">Uncharacterized protein</fullName>
    </submittedName>
</protein>
<evidence type="ECO:0000313" key="2">
    <source>
        <dbReference type="Proteomes" id="UP000318331"/>
    </source>
</evidence>
<proteinExistence type="predicted"/>
<name>A0A543I424_9MICO</name>
<evidence type="ECO:0000313" key="1">
    <source>
        <dbReference type="EMBL" id="TQM65343.1"/>
    </source>
</evidence>
<reference evidence="1 2" key="1">
    <citation type="submission" date="2019-06" db="EMBL/GenBank/DDBJ databases">
        <title>Sequencing the genomes of 1000 actinobacteria strains.</title>
        <authorList>
            <person name="Klenk H.-P."/>
        </authorList>
    </citation>
    <scope>NUCLEOTIDE SEQUENCE [LARGE SCALE GENOMIC DNA]</scope>
    <source>
        <strain evidence="1 2">DSM 18031</strain>
    </source>
</reference>
<dbReference type="EMBL" id="VFPN01000001">
    <property type="protein sequence ID" value="TQM65343.1"/>
    <property type="molecule type" value="Genomic_DNA"/>
</dbReference>
<dbReference type="AlphaFoldDB" id="A0A543I424"/>
<sequence length="67" mass="7341">MQITQLASDTYRARARARNDAGNLHQLRAVAGLTAADTIADVSVAWLETGSGQGSIWRRDIFDLRIV</sequence>
<gene>
    <name evidence="1" type="ORF">FB466_0140</name>
</gene>